<reference evidence="1 2" key="1">
    <citation type="submission" date="2019-02" db="EMBL/GenBank/DDBJ databases">
        <title>Genomic Encyclopedia of Archaeal and Bacterial Type Strains, Phase II (KMG-II): from individual species to whole genera.</title>
        <authorList>
            <person name="Goeker M."/>
        </authorList>
    </citation>
    <scope>NUCLEOTIDE SEQUENCE [LARGE SCALE GENOMIC DNA]</scope>
    <source>
        <strain evidence="1 2">DSM 18328</strain>
    </source>
</reference>
<gene>
    <name evidence="1" type="ORF">BDK88_3864</name>
</gene>
<dbReference type="Proteomes" id="UP000291097">
    <property type="component" value="Unassembled WGS sequence"/>
</dbReference>
<evidence type="ECO:0000313" key="1">
    <source>
        <dbReference type="EMBL" id="RZV06315.1"/>
    </source>
</evidence>
<organism evidence="1 2">
    <name type="scientific">Natrinema hispanicum</name>
    <dbReference type="NCBI Taxonomy" id="392421"/>
    <lineage>
        <taxon>Archaea</taxon>
        <taxon>Methanobacteriati</taxon>
        <taxon>Methanobacteriota</taxon>
        <taxon>Stenosarchaea group</taxon>
        <taxon>Halobacteria</taxon>
        <taxon>Halobacteriales</taxon>
        <taxon>Natrialbaceae</taxon>
        <taxon>Natrinema</taxon>
    </lineage>
</organism>
<comment type="caution">
    <text evidence="1">The sequence shown here is derived from an EMBL/GenBank/DDBJ whole genome shotgun (WGS) entry which is preliminary data.</text>
</comment>
<proteinExistence type="predicted"/>
<name>A0A482Y7Z2_9EURY</name>
<dbReference type="EMBL" id="SHMP01000008">
    <property type="protein sequence ID" value="RZV06315.1"/>
    <property type="molecule type" value="Genomic_DNA"/>
</dbReference>
<sequence length="50" mass="5709">MFTEALHSISITDNTLLDRVSIFELDICLPEFRIADPDNVVRYHVRSCAA</sequence>
<protein>
    <submittedName>
        <fullName evidence="1">Uncharacterized protein</fullName>
    </submittedName>
</protein>
<dbReference type="AlphaFoldDB" id="A0A482Y7Z2"/>
<accession>A0A482Y7Z2</accession>
<evidence type="ECO:0000313" key="2">
    <source>
        <dbReference type="Proteomes" id="UP000291097"/>
    </source>
</evidence>